<evidence type="ECO:0000313" key="1">
    <source>
        <dbReference type="EMBL" id="SVE11606.1"/>
    </source>
</evidence>
<accession>A0A383AUH5</accession>
<protein>
    <submittedName>
        <fullName evidence="1">Uncharacterized protein</fullName>
    </submittedName>
</protein>
<organism evidence="1">
    <name type="scientific">marine metagenome</name>
    <dbReference type="NCBI Taxonomy" id="408172"/>
    <lineage>
        <taxon>unclassified sequences</taxon>
        <taxon>metagenomes</taxon>
        <taxon>ecological metagenomes</taxon>
    </lineage>
</organism>
<dbReference type="EMBL" id="UINC01195168">
    <property type="protein sequence ID" value="SVE11606.1"/>
    <property type="molecule type" value="Genomic_DNA"/>
</dbReference>
<dbReference type="AlphaFoldDB" id="A0A383AUH5"/>
<proteinExistence type="predicted"/>
<reference evidence="1" key="1">
    <citation type="submission" date="2018-05" db="EMBL/GenBank/DDBJ databases">
        <authorList>
            <person name="Lanie J.A."/>
            <person name="Ng W.-L."/>
            <person name="Kazmierczak K.M."/>
            <person name="Andrzejewski T.M."/>
            <person name="Davidsen T.M."/>
            <person name="Wayne K.J."/>
            <person name="Tettelin H."/>
            <person name="Glass J.I."/>
            <person name="Rusch D."/>
            <person name="Podicherti R."/>
            <person name="Tsui H.-C.T."/>
            <person name="Winkler M.E."/>
        </authorList>
    </citation>
    <scope>NUCLEOTIDE SEQUENCE</scope>
</reference>
<name>A0A383AUH5_9ZZZZ</name>
<gene>
    <name evidence="1" type="ORF">METZ01_LOCUS464460</name>
</gene>
<sequence>MVRPGLKRLQESRWVNVIPNKTGTTNNTGRSVLFRKSGNGVSRKNIIFSEQGNAEGSTKLLKKVTPSYTEEEKLKDRLCMCVKKNYNR</sequence>